<dbReference type="Proteomes" id="UP000567186">
    <property type="component" value="Unassembled WGS sequence"/>
</dbReference>
<dbReference type="Pfam" id="PF05359">
    <property type="entry name" value="DUF748"/>
    <property type="match status" value="2"/>
</dbReference>
<comment type="caution">
    <text evidence="3">The sequence shown here is derived from an EMBL/GenBank/DDBJ whole genome shotgun (WGS) entry which is preliminary data.</text>
</comment>
<feature type="compositionally biased region" description="Basic and acidic residues" evidence="1">
    <location>
        <begin position="142"/>
        <end position="154"/>
    </location>
</feature>
<feature type="region of interest" description="Disordered" evidence="1">
    <location>
        <begin position="134"/>
        <end position="162"/>
    </location>
</feature>
<evidence type="ECO:0000256" key="1">
    <source>
        <dbReference type="SAM" id="MobiDB-lite"/>
    </source>
</evidence>
<evidence type="ECO:0000313" key="3">
    <source>
        <dbReference type="EMBL" id="NMT64967.1"/>
    </source>
</evidence>
<dbReference type="InterPro" id="IPR008023">
    <property type="entry name" value="DUF748"/>
</dbReference>
<evidence type="ECO:0000256" key="2">
    <source>
        <dbReference type="SAM" id="Phobius"/>
    </source>
</evidence>
<gene>
    <name evidence="3" type="ORF">HIU99_15375</name>
</gene>
<sequence>MQRAPFRRFGGYLRTKWASPRRLRFWLLVLVVLYTLLGFFALPWIIQSVAVSTVQEDFGRELRIESVQTNPYMLTLRIDGVELDDTDNRQLLGWNRLFIDLAWSSLVNRTWIFQTIRLNKPVVQEERFASGETRLTRLAPESSDKAPADDKAPGEDEPDSLPALRINDLQIENGVLRFADNLQDPAAADKPEQVSLALQDVRLSVTDFTLQKDTHFPLRLAGQLAGGGKLAFDGTLQLLPSPALEGGARIDELALLQAEPYLRQFANVRLGSGNLNLSGQIHTDARQPFAFQGSAGIDALSISEGPDDESLIGWQSLQIDELDMRLKERQLETATITVDGLSGRIVIHEDQTTNFGQLVAKPPDDPEDNDGAEQTKDTDEEATPFGVTIESIELTDGALRFADYSLPLPFSTSIHTLSGQISTLSSTSAEPARVKLEGQVAEFGLAHVEGAVHAWHPTRQTNLHLRFRNLRIPEYSPYTVDFAGRKIAGGTMDLDLDYTVKDRQLEGQNNLVLHDLKLGEKMASSDAMDLPLDLAIALLQDSDGVIDLTLPVTGNVGDPEFDFDKVIREALGNAITSVIKAPFSFLAGLVGADSEDLGQVEFTQGGTDLLPPQRERIAKLREALNQRPALALELAGPYSQAFDGPALQHEKAIETLRQRLAEADREVADPSLTVEPNQDIVETMFTTYYPDIDLEAVQARFTDKQTGSSDETDIDALAYRNHLAERVIAAQPVTDAELEAIADARASAVRDALVKPDADTGIASDRVRLLDPEEIDSVEGERIAMEVGLTAD</sequence>
<protein>
    <submittedName>
        <fullName evidence="3">DUF748 domain-containing protein</fullName>
    </submittedName>
</protein>
<reference evidence="3 4" key="1">
    <citation type="submission" date="2020-04" db="EMBL/GenBank/DDBJ databases">
        <title>Marinobacter oceani sp. nov., isolated from marine solar saltern.</title>
        <authorList>
            <person name="Chen X.-Y."/>
        </authorList>
    </citation>
    <scope>NUCLEOTIDE SEQUENCE [LARGE SCALE GENOMIC DNA]</scope>
    <source>
        <strain evidence="3 4">W62</strain>
    </source>
</reference>
<accession>A0A7Y0REX1</accession>
<dbReference type="OrthoDB" id="9757969at2"/>
<dbReference type="InterPro" id="IPR052894">
    <property type="entry name" value="AsmA-related"/>
</dbReference>
<feature type="transmembrane region" description="Helical" evidence="2">
    <location>
        <begin position="25"/>
        <end position="46"/>
    </location>
</feature>
<keyword evidence="2" id="KW-0472">Membrane</keyword>
<evidence type="ECO:0000313" key="4">
    <source>
        <dbReference type="Proteomes" id="UP000567186"/>
    </source>
</evidence>
<dbReference type="PANTHER" id="PTHR30441">
    <property type="entry name" value="DUF748 DOMAIN-CONTAINING PROTEIN"/>
    <property type="match status" value="1"/>
</dbReference>
<dbReference type="PANTHER" id="PTHR30441:SF8">
    <property type="entry name" value="DUF748 DOMAIN-CONTAINING PROTEIN"/>
    <property type="match status" value="1"/>
</dbReference>
<name>A0A7Y0REX1_9GAMM</name>
<keyword evidence="2" id="KW-1133">Transmembrane helix</keyword>
<proteinExistence type="predicted"/>
<dbReference type="GO" id="GO:0090313">
    <property type="term" value="P:regulation of protein targeting to membrane"/>
    <property type="evidence" value="ECO:0007669"/>
    <property type="project" value="TreeGrafter"/>
</dbReference>
<dbReference type="EMBL" id="JABCKY010000007">
    <property type="protein sequence ID" value="NMT64967.1"/>
    <property type="molecule type" value="Genomic_DNA"/>
</dbReference>
<dbReference type="GO" id="GO:0005886">
    <property type="term" value="C:plasma membrane"/>
    <property type="evidence" value="ECO:0007669"/>
    <property type="project" value="TreeGrafter"/>
</dbReference>
<keyword evidence="4" id="KW-1185">Reference proteome</keyword>
<organism evidence="3 4">
    <name type="scientific">Marinobacter orientalis</name>
    <dbReference type="NCBI Taxonomy" id="1928859"/>
    <lineage>
        <taxon>Bacteria</taxon>
        <taxon>Pseudomonadati</taxon>
        <taxon>Pseudomonadota</taxon>
        <taxon>Gammaproteobacteria</taxon>
        <taxon>Pseudomonadales</taxon>
        <taxon>Marinobacteraceae</taxon>
        <taxon>Marinobacter</taxon>
    </lineage>
</organism>
<keyword evidence="2" id="KW-0812">Transmembrane</keyword>
<dbReference type="AlphaFoldDB" id="A0A7Y0REX1"/>
<dbReference type="RefSeq" id="WP_135956268.1">
    <property type="nucleotide sequence ID" value="NZ_JABCKY010000007.1"/>
</dbReference>
<feature type="region of interest" description="Disordered" evidence="1">
    <location>
        <begin position="356"/>
        <end position="384"/>
    </location>
</feature>